<evidence type="ECO:0000256" key="3">
    <source>
        <dbReference type="ARBA" id="ARBA00022475"/>
    </source>
</evidence>
<feature type="transmembrane region" description="Helical" evidence="7">
    <location>
        <begin position="165"/>
        <end position="187"/>
    </location>
</feature>
<dbReference type="PANTHER" id="PTHR30193">
    <property type="entry name" value="ABC TRANSPORTER PERMEASE PROTEIN"/>
    <property type="match status" value="1"/>
</dbReference>
<keyword evidence="10" id="KW-1185">Reference proteome</keyword>
<evidence type="ECO:0000313" key="10">
    <source>
        <dbReference type="Proteomes" id="UP000190080"/>
    </source>
</evidence>
<evidence type="ECO:0000256" key="2">
    <source>
        <dbReference type="ARBA" id="ARBA00022448"/>
    </source>
</evidence>
<dbReference type="InterPro" id="IPR000515">
    <property type="entry name" value="MetI-like"/>
</dbReference>
<keyword evidence="5 7" id="KW-1133">Transmembrane helix</keyword>
<dbReference type="OrthoDB" id="9773727at2"/>
<dbReference type="Proteomes" id="UP000190080">
    <property type="component" value="Unassembled WGS sequence"/>
</dbReference>
<comment type="similarity">
    <text evidence="7">Belongs to the binding-protein-dependent transport system permease family.</text>
</comment>
<feature type="transmembrane region" description="Helical" evidence="7">
    <location>
        <begin position="20"/>
        <end position="46"/>
    </location>
</feature>
<dbReference type="AlphaFoldDB" id="A0A1V4IQF2"/>
<feature type="transmembrane region" description="Helical" evidence="7">
    <location>
        <begin position="273"/>
        <end position="293"/>
    </location>
</feature>
<dbReference type="STRING" id="1450648.CLORY_19790"/>
<protein>
    <submittedName>
        <fullName evidence="9">Lactose transport system permease protein LacF</fullName>
    </submittedName>
</protein>
<dbReference type="PROSITE" id="PS50928">
    <property type="entry name" value="ABC_TM1"/>
    <property type="match status" value="1"/>
</dbReference>
<organism evidence="9 10">
    <name type="scientific">Clostridium oryzae</name>
    <dbReference type="NCBI Taxonomy" id="1450648"/>
    <lineage>
        <taxon>Bacteria</taxon>
        <taxon>Bacillati</taxon>
        <taxon>Bacillota</taxon>
        <taxon>Clostridia</taxon>
        <taxon>Eubacteriales</taxon>
        <taxon>Clostridiaceae</taxon>
        <taxon>Clostridium</taxon>
    </lineage>
</organism>
<dbReference type="Pfam" id="PF00528">
    <property type="entry name" value="BPD_transp_1"/>
    <property type="match status" value="1"/>
</dbReference>
<dbReference type="PANTHER" id="PTHR30193:SF1">
    <property type="entry name" value="ABC TRANSPORTER PERMEASE PROTEIN YESP-RELATED"/>
    <property type="match status" value="1"/>
</dbReference>
<keyword evidence="2 7" id="KW-0813">Transport</keyword>
<dbReference type="GO" id="GO:0005886">
    <property type="term" value="C:plasma membrane"/>
    <property type="evidence" value="ECO:0007669"/>
    <property type="project" value="UniProtKB-SubCell"/>
</dbReference>
<dbReference type="Gene3D" id="1.10.3720.10">
    <property type="entry name" value="MetI-like"/>
    <property type="match status" value="1"/>
</dbReference>
<dbReference type="EMBL" id="MZGV01000017">
    <property type="protein sequence ID" value="OPJ62156.1"/>
    <property type="molecule type" value="Genomic_DNA"/>
</dbReference>
<comment type="caution">
    <text evidence="9">The sequence shown here is derived from an EMBL/GenBank/DDBJ whole genome shotgun (WGS) entry which is preliminary data.</text>
</comment>
<sequence>MSTIQVKKLCKKRKRNDNLIAYAFLSPWIIGFILFSGLPILISFGLSLTDWSMMSLPKFIGFSNYSRMFSSQSFWGSLWVTLFFTVASVIITVIWSFMLAMFLNLRLKCIGLYQFIYFIPAVMPSIALAFSFQMIFNKEAGILNYILYTVLGIKDGPNWLYSKTLVYPSVLFVMLFTYATGQMLLIFKAGLKEVPQELYEACDIDGAGFFDKLWNVTMPYMSPIILFNMVMAAIGSLNNSFSVLYPLTGGGPDGATNVLSLAIYNTAFKNYKMGYASAMAVVLFVIAGLFSLVQFAMSKKWVHYDT</sequence>
<dbReference type="GO" id="GO:0055085">
    <property type="term" value="P:transmembrane transport"/>
    <property type="evidence" value="ECO:0007669"/>
    <property type="project" value="InterPro"/>
</dbReference>
<feature type="domain" description="ABC transmembrane type-1" evidence="8">
    <location>
        <begin position="78"/>
        <end position="294"/>
    </location>
</feature>
<proteinExistence type="inferred from homology"/>
<dbReference type="SUPFAM" id="SSF161098">
    <property type="entry name" value="MetI-like"/>
    <property type="match status" value="1"/>
</dbReference>
<evidence type="ECO:0000256" key="4">
    <source>
        <dbReference type="ARBA" id="ARBA00022692"/>
    </source>
</evidence>
<reference evidence="9 10" key="1">
    <citation type="submission" date="2017-03" db="EMBL/GenBank/DDBJ databases">
        <title>Genome sequence of Clostridium oryzae DSM 28571.</title>
        <authorList>
            <person name="Poehlein A."/>
            <person name="Daniel R."/>
        </authorList>
    </citation>
    <scope>NUCLEOTIDE SEQUENCE [LARGE SCALE GENOMIC DNA]</scope>
    <source>
        <strain evidence="9 10">DSM 28571</strain>
    </source>
</reference>
<feature type="transmembrane region" description="Helical" evidence="7">
    <location>
        <begin position="115"/>
        <end position="136"/>
    </location>
</feature>
<keyword evidence="4 7" id="KW-0812">Transmembrane</keyword>
<comment type="subcellular location">
    <subcellularLocation>
        <location evidence="1 7">Cell membrane</location>
        <topology evidence="1 7">Multi-pass membrane protein</topology>
    </subcellularLocation>
</comment>
<evidence type="ECO:0000256" key="6">
    <source>
        <dbReference type="ARBA" id="ARBA00023136"/>
    </source>
</evidence>
<dbReference type="InterPro" id="IPR035906">
    <property type="entry name" value="MetI-like_sf"/>
</dbReference>
<feature type="transmembrane region" description="Helical" evidence="7">
    <location>
        <begin position="78"/>
        <end position="103"/>
    </location>
</feature>
<evidence type="ECO:0000313" key="9">
    <source>
        <dbReference type="EMBL" id="OPJ62156.1"/>
    </source>
</evidence>
<evidence type="ECO:0000256" key="1">
    <source>
        <dbReference type="ARBA" id="ARBA00004651"/>
    </source>
</evidence>
<dbReference type="RefSeq" id="WP_079423797.1">
    <property type="nucleotide sequence ID" value="NZ_MZGV01000017.1"/>
</dbReference>
<evidence type="ECO:0000256" key="5">
    <source>
        <dbReference type="ARBA" id="ARBA00022989"/>
    </source>
</evidence>
<evidence type="ECO:0000259" key="8">
    <source>
        <dbReference type="PROSITE" id="PS50928"/>
    </source>
</evidence>
<accession>A0A1V4IQF2</accession>
<dbReference type="InterPro" id="IPR051393">
    <property type="entry name" value="ABC_transporter_permease"/>
</dbReference>
<gene>
    <name evidence="9" type="primary">lacF_3</name>
    <name evidence="9" type="ORF">CLORY_19790</name>
</gene>
<name>A0A1V4IQF2_9CLOT</name>
<keyword evidence="3" id="KW-1003">Cell membrane</keyword>
<evidence type="ECO:0000256" key="7">
    <source>
        <dbReference type="RuleBase" id="RU363032"/>
    </source>
</evidence>
<dbReference type="CDD" id="cd06261">
    <property type="entry name" value="TM_PBP2"/>
    <property type="match status" value="1"/>
</dbReference>
<keyword evidence="6 7" id="KW-0472">Membrane</keyword>
<feature type="transmembrane region" description="Helical" evidence="7">
    <location>
        <begin position="220"/>
        <end position="237"/>
    </location>
</feature>